<gene>
    <name evidence="9" type="primary">Aste57867_11873</name>
    <name evidence="8" type="ORF">As57867_011828</name>
    <name evidence="9" type="ORF">ASTE57867_11873</name>
</gene>
<keyword evidence="3" id="KW-0964">Secreted</keyword>
<evidence type="ECO:0000256" key="5">
    <source>
        <dbReference type="ARBA" id="ARBA00023157"/>
    </source>
</evidence>
<keyword evidence="6" id="KW-0472">Membrane</keyword>
<evidence type="ECO:0000256" key="4">
    <source>
        <dbReference type="ARBA" id="ARBA00022978"/>
    </source>
</evidence>
<dbReference type="InterPro" id="IPR002200">
    <property type="entry name" value="Elicitin"/>
</dbReference>
<evidence type="ECO:0000313" key="9">
    <source>
        <dbReference type="EMBL" id="VFT88728.1"/>
    </source>
</evidence>
<keyword evidence="4" id="KW-0928">Hypersensitive response elicitation</keyword>
<evidence type="ECO:0000256" key="1">
    <source>
        <dbReference type="ARBA" id="ARBA00004613"/>
    </source>
</evidence>
<feature type="signal peptide" evidence="7">
    <location>
        <begin position="1"/>
        <end position="17"/>
    </location>
</feature>
<dbReference type="GO" id="GO:0005576">
    <property type="term" value="C:extracellular region"/>
    <property type="evidence" value="ECO:0007669"/>
    <property type="project" value="UniProtKB-SubCell"/>
</dbReference>
<accession>A0A485KU74</accession>
<dbReference type="InterPro" id="IPR036470">
    <property type="entry name" value="Elicitin_sf"/>
</dbReference>
<comment type="similarity">
    <text evidence="2">Belongs to the elicitin family.</text>
</comment>
<reference evidence="8" key="2">
    <citation type="submission" date="2019-06" db="EMBL/GenBank/DDBJ databases">
        <title>Genomics analysis of Aphanomyces spp. identifies a new class of oomycete effector associated with host adaptation.</title>
        <authorList>
            <person name="Gaulin E."/>
        </authorList>
    </citation>
    <scope>NUCLEOTIDE SEQUENCE</scope>
    <source>
        <strain evidence="8">CBS 578.67</strain>
    </source>
</reference>
<sequence>MKSTAALSLVLAATASALRPCTKSDWEAVKLATHESPLAAACAADMNVPLDDFFAQKVPTPEQNAAFDASAHCKDLYALMQSSAVDQHCAELDTFKAVSWEMVVALMDIGAYPKTSTPCDREAVKKAFQPLLWSSDLVSCASTTGLYADFMTKTPPTLEQWAHVATTKACEDVYDKAQDILASLPHCTMHPGAGDHDIHSVEKVTFSIFVDWLKVLTVIHTNHVGQALSSAVDVVAMWSAPFMASATPPSTQGHGLLLVQAVFSGAAMALIGMYVYTKLARGRGEETRGLLERPYV</sequence>
<evidence type="ECO:0000256" key="7">
    <source>
        <dbReference type="SAM" id="SignalP"/>
    </source>
</evidence>
<evidence type="ECO:0000313" key="8">
    <source>
        <dbReference type="EMBL" id="KAF0697450.1"/>
    </source>
</evidence>
<dbReference type="GO" id="GO:0052040">
    <property type="term" value="P:symbiont-mediated perturbation of host programmed cell death"/>
    <property type="evidence" value="ECO:0007669"/>
    <property type="project" value="UniProtKB-KW"/>
</dbReference>
<dbReference type="Proteomes" id="UP000332933">
    <property type="component" value="Unassembled WGS sequence"/>
</dbReference>
<dbReference type="Gene3D" id="1.10.239.10">
    <property type="entry name" value="Elicitin domain"/>
    <property type="match status" value="1"/>
</dbReference>
<evidence type="ECO:0000313" key="10">
    <source>
        <dbReference type="Proteomes" id="UP000332933"/>
    </source>
</evidence>
<evidence type="ECO:0000256" key="3">
    <source>
        <dbReference type="ARBA" id="ARBA00022525"/>
    </source>
</evidence>
<comment type="subcellular location">
    <subcellularLocation>
        <location evidence="1">Secreted</location>
    </subcellularLocation>
</comment>
<keyword evidence="6" id="KW-1133">Transmembrane helix</keyword>
<name>A0A485KU74_9STRA</name>
<keyword evidence="6" id="KW-0812">Transmembrane</keyword>
<keyword evidence="7" id="KW-0732">Signal</keyword>
<dbReference type="AlphaFoldDB" id="A0A485KU74"/>
<keyword evidence="5" id="KW-1015">Disulfide bond</keyword>
<feature type="transmembrane region" description="Helical" evidence="6">
    <location>
        <begin position="255"/>
        <end position="276"/>
    </location>
</feature>
<reference evidence="9 10" key="1">
    <citation type="submission" date="2019-03" db="EMBL/GenBank/DDBJ databases">
        <authorList>
            <person name="Gaulin E."/>
            <person name="Dumas B."/>
        </authorList>
    </citation>
    <scope>NUCLEOTIDE SEQUENCE [LARGE SCALE GENOMIC DNA]</scope>
    <source>
        <strain evidence="9">CBS 568.67</strain>
    </source>
</reference>
<proteinExistence type="inferred from homology"/>
<dbReference type="SUPFAM" id="SSF48647">
    <property type="entry name" value="Fungal elicitin"/>
    <property type="match status" value="1"/>
</dbReference>
<dbReference type="EMBL" id="VJMH01005318">
    <property type="protein sequence ID" value="KAF0697450.1"/>
    <property type="molecule type" value="Genomic_DNA"/>
</dbReference>
<feature type="chain" id="PRO_5036116190" evidence="7">
    <location>
        <begin position="18"/>
        <end position="296"/>
    </location>
</feature>
<dbReference type="OrthoDB" id="65743at2759"/>
<evidence type="ECO:0000256" key="6">
    <source>
        <dbReference type="SAM" id="Phobius"/>
    </source>
</evidence>
<keyword evidence="10" id="KW-1185">Reference proteome</keyword>
<protein>
    <submittedName>
        <fullName evidence="9">Aste57867_11873 protein</fullName>
    </submittedName>
</protein>
<evidence type="ECO:0000256" key="2">
    <source>
        <dbReference type="ARBA" id="ARBA00009544"/>
    </source>
</evidence>
<dbReference type="EMBL" id="CAADRA010005339">
    <property type="protein sequence ID" value="VFT88728.1"/>
    <property type="molecule type" value="Genomic_DNA"/>
</dbReference>
<organism evidence="9 10">
    <name type="scientific">Aphanomyces stellatus</name>
    <dbReference type="NCBI Taxonomy" id="120398"/>
    <lineage>
        <taxon>Eukaryota</taxon>
        <taxon>Sar</taxon>
        <taxon>Stramenopiles</taxon>
        <taxon>Oomycota</taxon>
        <taxon>Saprolegniomycetes</taxon>
        <taxon>Saprolegniales</taxon>
        <taxon>Verrucalvaceae</taxon>
        <taxon>Aphanomyces</taxon>
    </lineage>
</organism>
<dbReference type="Pfam" id="PF00964">
    <property type="entry name" value="Elicitin"/>
    <property type="match status" value="1"/>
</dbReference>